<dbReference type="AlphaFoldDB" id="A0A117M6E1"/>
<protein>
    <submittedName>
        <fullName evidence="1">Uncharacterized protein</fullName>
    </submittedName>
</protein>
<sequence length="164" mass="19579">MEKIEIFSRLKKAIINNNRKEILEIYLYMIKNSLSDREVNTKLMEYMYKNGDSEKYINLLRLYGASTNSDSDIAYFVGFYFLMKKSYFHALCSFKLVDKYSIYYSYAQKNIKMIESNELKLLTIIKNETDGKNERLKNIEENVYKTVNRMINYAKSNKDGFKDF</sequence>
<dbReference type="Proteomes" id="UP000053467">
    <property type="component" value="Unassembled WGS sequence"/>
</dbReference>
<reference evidence="2" key="1">
    <citation type="journal article" date="2015" name="MBio">
        <title>Genome-Resolved Metagenomic Analysis Reveals Roles for Candidate Phyla and Other Microbial Community Members in Biogeochemical Transformations in Oil Reservoirs.</title>
        <authorList>
            <person name="Hu P."/>
            <person name="Tom L."/>
            <person name="Singh A."/>
            <person name="Thomas B.C."/>
            <person name="Baker B.J."/>
            <person name="Piceno Y.M."/>
            <person name="Andersen G.L."/>
            <person name="Banfield J.F."/>
        </authorList>
    </citation>
    <scope>NUCLEOTIDE SEQUENCE [LARGE SCALE GENOMIC DNA]</scope>
</reference>
<comment type="caution">
    <text evidence="1">The sequence shown here is derived from an EMBL/GenBank/DDBJ whole genome shotgun (WGS) entry which is preliminary data.</text>
</comment>
<proteinExistence type="predicted"/>
<gene>
    <name evidence="1" type="ORF">XE03_1207</name>
</gene>
<evidence type="ECO:0000313" key="2">
    <source>
        <dbReference type="Proteomes" id="UP000053467"/>
    </source>
</evidence>
<name>A0A117M6E1_UNCT6</name>
<dbReference type="EMBL" id="LGGX01000011">
    <property type="protein sequence ID" value="KUK86844.1"/>
    <property type="molecule type" value="Genomic_DNA"/>
</dbReference>
<evidence type="ECO:0000313" key="1">
    <source>
        <dbReference type="EMBL" id="KUK86844.1"/>
    </source>
</evidence>
<organism evidence="1 2">
    <name type="scientific">candidate division TA06 bacterium 34_109</name>
    <dbReference type="NCBI Taxonomy" id="1635277"/>
    <lineage>
        <taxon>Bacteria</taxon>
        <taxon>Bacteria division TA06</taxon>
    </lineage>
</organism>
<accession>A0A117M6E1</accession>